<feature type="compositionally biased region" description="Basic and acidic residues" evidence="1">
    <location>
        <begin position="12"/>
        <end position="31"/>
    </location>
</feature>
<reference evidence="2" key="1">
    <citation type="submission" date="2020-06" db="EMBL/GenBank/DDBJ databases">
        <title>Draft genome of Bugula neritina, a colonial animal packing powerful symbionts and potential medicines.</title>
        <authorList>
            <person name="Rayko M."/>
        </authorList>
    </citation>
    <scope>NUCLEOTIDE SEQUENCE [LARGE SCALE GENOMIC DNA]</scope>
    <source>
        <strain evidence="2">Kwan_BN1</strain>
    </source>
</reference>
<sequence>MTNFTSTCAKYESAERTMEKLRNKRSSRTEVGDTVLNAGTTVSQDGETAKGATGEEVEGAEEWHEDEQDIEGVKGVIAANAIGQPTTKRRNMRLTI</sequence>
<dbReference type="Proteomes" id="UP000593567">
    <property type="component" value="Unassembled WGS sequence"/>
</dbReference>
<feature type="compositionally biased region" description="Acidic residues" evidence="1">
    <location>
        <begin position="55"/>
        <end position="67"/>
    </location>
</feature>
<accession>A0A7J7IZI6</accession>
<feature type="region of interest" description="Disordered" evidence="1">
    <location>
        <begin position="1"/>
        <end position="67"/>
    </location>
</feature>
<dbReference type="AlphaFoldDB" id="A0A7J7IZI6"/>
<evidence type="ECO:0000313" key="3">
    <source>
        <dbReference type="Proteomes" id="UP000593567"/>
    </source>
</evidence>
<comment type="caution">
    <text evidence="2">The sequence shown here is derived from an EMBL/GenBank/DDBJ whole genome shotgun (WGS) entry which is preliminary data.</text>
</comment>
<evidence type="ECO:0000313" key="2">
    <source>
        <dbReference type="EMBL" id="KAF6018987.1"/>
    </source>
</evidence>
<evidence type="ECO:0000256" key="1">
    <source>
        <dbReference type="SAM" id="MobiDB-lite"/>
    </source>
</evidence>
<protein>
    <submittedName>
        <fullName evidence="2">Uncharacterized protein</fullName>
    </submittedName>
</protein>
<proteinExistence type="predicted"/>
<gene>
    <name evidence="2" type="ORF">EB796_022704</name>
</gene>
<name>A0A7J7IZI6_BUGNE</name>
<dbReference type="EMBL" id="VXIV02003261">
    <property type="protein sequence ID" value="KAF6018987.1"/>
    <property type="molecule type" value="Genomic_DNA"/>
</dbReference>
<organism evidence="2 3">
    <name type="scientific">Bugula neritina</name>
    <name type="common">Brown bryozoan</name>
    <name type="synonym">Sertularia neritina</name>
    <dbReference type="NCBI Taxonomy" id="10212"/>
    <lineage>
        <taxon>Eukaryota</taxon>
        <taxon>Metazoa</taxon>
        <taxon>Spiralia</taxon>
        <taxon>Lophotrochozoa</taxon>
        <taxon>Bryozoa</taxon>
        <taxon>Gymnolaemata</taxon>
        <taxon>Cheilostomatida</taxon>
        <taxon>Flustrina</taxon>
        <taxon>Buguloidea</taxon>
        <taxon>Bugulidae</taxon>
        <taxon>Bugula</taxon>
    </lineage>
</organism>
<keyword evidence="3" id="KW-1185">Reference proteome</keyword>